<dbReference type="Pfam" id="PF03958">
    <property type="entry name" value="Secretin_N"/>
    <property type="match status" value="1"/>
</dbReference>
<dbReference type="InterPro" id="IPR011662">
    <property type="entry name" value="Secretin/TonB_short_N"/>
</dbReference>
<keyword evidence="2 7" id="KW-0813">Transport</keyword>
<evidence type="ECO:0000256" key="5">
    <source>
        <dbReference type="ARBA" id="ARBA00023237"/>
    </source>
</evidence>
<dbReference type="InterPro" id="IPR038591">
    <property type="entry name" value="NolW-like_sf"/>
</dbReference>
<proteinExistence type="inferred from homology"/>
<dbReference type="InterPro" id="IPR001775">
    <property type="entry name" value="GspD/PilQ"/>
</dbReference>
<evidence type="ECO:0000256" key="7">
    <source>
        <dbReference type="RuleBase" id="RU004004"/>
    </source>
</evidence>
<comment type="subcellular location">
    <subcellularLocation>
        <location evidence="7">Cell outer membrane</location>
    </subcellularLocation>
    <subcellularLocation>
        <location evidence="1">Membrane</location>
    </subcellularLocation>
</comment>
<comment type="caution">
    <text evidence="10">The sequence shown here is derived from an EMBL/GenBank/DDBJ whole genome shotgun (WGS) entry which is preliminary data.</text>
</comment>
<evidence type="ECO:0000313" key="10">
    <source>
        <dbReference type="EMBL" id="GGA51307.1"/>
    </source>
</evidence>
<evidence type="ECO:0000313" key="11">
    <source>
        <dbReference type="Proteomes" id="UP000627464"/>
    </source>
</evidence>
<dbReference type="PRINTS" id="PR00811">
    <property type="entry name" value="BCTERIALGSPD"/>
</dbReference>
<name>A0ABQ1GWG4_9GAMM</name>
<dbReference type="InterPro" id="IPR013355">
    <property type="entry name" value="Pilus_4_PilQ"/>
</dbReference>
<evidence type="ECO:0000256" key="6">
    <source>
        <dbReference type="RuleBase" id="RU004003"/>
    </source>
</evidence>
<dbReference type="Proteomes" id="UP000627464">
    <property type="component" value="Unassembled WGS sequence"/>
</dbReference>
<dbReference type="NCBIfam" id="TIGR02515">
    <property type="entry name" value="IV_pilus_PilQ"/>
    <property type="match status" value="1"/>
</dbReference>
<keyword evidence="5" id="KW-0998">Cell outer membrane</keyword>
<sequence length="426" mass="47049">MKRFKTEVRRTVVMVSLLLIGSAMAATPDSAKPITLEFQDTPLTVILQALADHQQMNLVTAPGIEGKLSVRLADVPWQQAMDIILNMGKLTYQQQGNVLMVLPQIDPAVQHQKQKEEREHQRLQRPLISLTLALQYADATETAASLNAQKGSLLSEKGHASADVRTNTLLIRDTRQALDTVTPWLKEMDLPIQQVQLAAHIVTMNSESLRELGVRWGFSGDNPITKSVRMNNFSMGLPVVNPIVTAGFNLARINGQILDLELTALEQEDQVDIIASPRLLTAHMQTASIKQGTEIPYQVSSGASGSTSIEFKEAVLGMEVTPKIQRNGDITLALQISQNMPGRTIKQSEGEALAIDKQEIKTQVTVKDGETIVLGGIFQRHNQNLENKVPLLGDIRVVGSLFKQQSKSMKRRELVIFITPTLISHR</sequence>
<dbReference type="InterPro" id="IPR004846">
    <property type="entry name" value="T2SS/T3SS_dom"/>
</dbReference>
<feature type="domain" description="Secretin/TonB short N-terminal" evidence="9">
    <location>
        <begin position="56"/>
        <end position="104"/>
    </location>
</feature>
<feature type="signal peptide" evidence="8">
    <location>
        <begin position="1"/>
        <end position="25"/>
    </location>
</feature>
<organism evidence="10 11">
    <name type="scientific">Hafnia psychrotolerans</name>
    <dbReference type="NCBI Taxonomy" id="1477018"/>
    <lineage>
        <taxon>Bacteria</taxon>
        <taxon>Pseudomonadati</taxon>
        <taxon>Pseudomonadota</taxon>
        <taxon>Gammaproteobacteria</taxon>
        <taxon>Enterobacterales</taxon>
        <taxon>Hafniaceae</taxon>
        <taxon>Hafnia</taxon>
    </lineage>
</organism>
<evidence type="ECO:0000259" key="9">
    <source>
        <dbReference type="SMART" id="SM00965"/>
    </source>
</evidence>
<dbReference type="PANTHER" id="PTHR30604:SF1">
    <property type="entry name" value="DNA UTILIZATION PROTEIN HOFQ"/>
    <property type="match status" value="1"/>
</dbReference>
<reference evidence="11" key="1">
    <citation type="journal article" date="2019" name="Int. J. Syst. Evol. Microbiol.">
        <title>The Global Catalogue of Microorganisms (GCM) 10K type strain sequencing project: providing services to taxonomists for standard genome sequencing and annotation.</title>
        <authorList>
            <consortium name="The Broad Institute Genomics Platform"/>
            <consortium name="The Broad Institute Genome Sequencing Center for Infectious Disease"/>
            <person name="Wu L."/>
            <person name="Ma J."/>
        </authorList>
    </citation>
    <scope>NUCLEOTIDE SEQUENCE [LARGE SCALE GENOMIC DNA]</scope>
    <source>
        <strain evidence="11">CGMCC 1.12806</strain>
    </source>
</reference>
<comment type="similarity">
    <text evidence="6">Belongs to the bacterial secretin family.</text>
</comment>
<dbReference type="Gene3D" id="3.30.1370.130">
    <property type="match status" value="1"/>
</dbReference>
<dbReference type="EMBL" id="BMFZ01000007">
    <property type="protein sequence ID" value="GGA51307.1"/>
    <property type="molecule type" value="Genomic_DNA"/>
</dbReference>
<accession>A0ABQ1GWG4</accession>
<dbReference type="SMART" id="SM00965">
    <property type="entry name" value="STN"/>
    <property type="match status" value="1"/>
</dbReference>
<evidence type="ECO:0000256" key="2">
    <source>
        <dbReference type="ARBA" id="ARBA00022448"/>
    </source>
</evidence>
<evidence type="ECO:0000256" key="3">
    <source>
        <dbReference type="ARBA" id="ARBA00022729"/>
    </source>
</evidence>
<dbReference type="PRINTS" id="PR01032">
    <property type="entry name" value="PHAGEIV"/>
</dbReference>
<dbReference type="NCBIfam" id="NF010083">
    <property type="entry name" value="PRK13568.1"/>
    <property type="match status" value="1"/>
</dbReference>
<dbReference type="InterPro" id="IPR005644">
    <property type="entry name" value="NolW-like"/>
</dbReference>
<evidence type="ECO:0000256" key="1">
    <source>
        <dbReference type="ARBA" id="ARBA00004370"/>
    </source>
</evidence>
<dbReference type="Pfam" id="PF00263">
    <property type="entry name" value="Secretin"/>
    <property type="match status" value="1"/>
</dbReference>
<dbReference type="InterPro" id="IPR051808">
    <property type="entry name" value="Type_IV_pilus_biogenesis"/>
</dbReference>
<dbReference type="PANTHER" id="PTHR30604">
    <property type="entry name" value="PROTEIN TRANSPORT PROTEIN HOFQ"/>
    <property type="match status" value="1"/>
</dbReference>
<evidence type="ECO:0000256" key="8">
    <source>
        <dbReference type="SAM" id="SignalP"/>
    </source>
</evidence>
<feature type="chain" id="PRO_5046571978" evidence="8">
    <location>
        <begin position="26"/>
        <end position="426"/>
    </location>
</feature>
<keyword evidence="11" id="KW-1185">Reference proteome</keyword>
<keyword evidence="3 8" id="KW-0732">Signal</keyword>
<keyword evidence="4" id="KW-0472">Membrane</keyword>
<dbReference type="RefSeq" id="WP_373283391.1">
    <property type="nucleotide sequence ID" value="NZ_BMFZ01000007.1"/>
</dbReference>
<protein>
    <submittedName>
        <fullName evidence="10">Outer membrane porin HofQ</fullName>
    </submittedName>
</protein>
<evidence type="ECO:0000256" key="4">
    <source>
        <dbReference type="ARBA" id="ARBA00023136"/>
    </source>
</evidence>
<gene>
    <name evidence="10" type="primary">hofQ</name>
    <name evidence="10" type="ORF">GCM10011328_28520</name>
</gene>
<dbReference type="Gene3D" id="3.30.1370.120">
    <property type="match status" value="1"/>
</dbReference>